<keyword evidence="4 6" id="KW-0808">Transferase</keyword>
<dbReference type="InterPro" id="IPR013123">
    <property type="entry name" value="SpoU_subst-bd"/>
</dbReference>
<dbReference type="Gene3D" id="3.40.1280.10">
    <property type="match status" value="1"/>
</dbReference>
<dbReference type="InterPro" id="IPR029026">
    <property type="entry name" value="tRNA_m1G_MTases_N"/>
</dbReference>
<comment type="similarity">
    <text evidence="1">Belongs to the class IV-like SAM-binding methyltransferase superfamily. RNA methyltransferase TrmH family.</text>
</comment>
<evidence type="ECO:0000256" key="3">
    <source>
        <dbReference type="ARBA" id="ARBA00022603"/>
    </source>
</evidence>
<dbReference type="GO" id="GO:0032259">
    <property type="term" value="P:methylation"/>
    <property type="evidence" value="ECO:0007669"/>
    <property type="project" value="UniProtKB-KW"/>
</dbReference>
<dbReference type="NCBIfam" id="TIGR00186">
    <property type="entry name" value="rRNA_methyl_3"/>
    <property type="match status" value="1"/>
</dbReference>
<organism evidence="6 7">
    <name type="scientific">Salinicoccus sediminis</name>
    <dbReference type="NCBI Taxonomy" id="1432562"/>
    <lineage>
        <taxon>Bacteria</taxon>
        <taxon>Bacillati</taxon>
        <taxon>Bacillota</taxon>
        <taxon>Bacilli</taxon>
        <taxon>Bacillales</taxon>
        <taxon>Staphylococcaceae</taxon>
        <taxon>Salinicoccus</taxon>
    </lineage>
</organism>
<name>A0A0M2SJK7_9STAP</name>
<dbReference type="EMBL" id="LAYZ01000002">
    <property type="protein sequence ID" value="KKK34859.1"/>
    <property type="molecule type" value="Genomic_DNA"/>
</dbReference>
<dbReference type="SUPFAM" id="SSF55315">
    <property type="entry name" value="L30e-like"/>
    <property type="match status" value="1"/>
</dbReference>
<dbReference type="Pfam" id="PF00588">
    <property type="entry name" value="SpoU_methylase"/>
    <property type="match status" value="1"/>
</dbReference>
<dbReference type="Pfam" id="PF08032">
    <property type="entry name" value="SpoU_sub_bind"/>
    <property type="match status" value="1"/>
</dbReference>
<dbReference type="PATRIC" id="fig|1432562.3.peg.813"/>
<gene>
    <name evidence="6" type="ORF">WN59_04185</name>
</gene>
<dbReference type="PANTHER" id="PTHR46429">
    <property type="entry name" value="23S RRNA (GUANOSINE-2'-O-)-METHYLTRANSFERASE RLMB"/>
    <property type="match status" value="1"/>
</dbReference>
<dbReference type="PANTHER" id="PTHR46429:SF1">
    <property type="entry name" value="23S RRNA (GUANOSINE-2'-O-)-METHYLTRANSFERASE RLMB"/>
    <property type="match status" value="1"/>
</dbReference>
<dbReference type="CDD" id="cd18103">
    <property type="entry name" value="SpoU-like_RlmB"/>
    <property type="match status" value="1"/>
</dbReference>
<dbReference type="SUPFAM" id="SSF75217">
    <property type="entry name" value="alpha/beta knot"/>
    <property type="match status" value="1"/>
</dbReference>
<evidence type="ECO:0000256" key="4">
    <source>
        <dbReference type="ARBA" id="ARBA00022679"/>
    </source>
</evidence>
<dbReference type="GO" id="GO:0006396">
    <property type="term" value="P:RNA processing"/>
    <property type="evidence" value="ECO:0007669"/>
    <property type="project" value="InterPro"/>
</dbReference>
<keyword evidence="7" id="KW-1185">Reference proteome</keyword>
<evidence type="ECO:0000259" key="5">
    <source>
        <dbReference type="SMART" id="SM00967"/>
    </source>
</evidence>
<dbReference type="Proteomes" id="UP000034287">
    <property type="component" value="Unassembled WGS sequence"/>
</dbReference>
<reference evidence="6 7" key="1">
    <citation type="submission" date="2015-04" db="EMBL/GenBank/DDBJ databases">
        <title>Taxonomic description and genome sequence of Salinicoccus sediminis sp. nov., a novel hyper halotolerant bacterium isolated from marine sediment.</title>
        <authorList>
            <person name="Mathan Kumar R."/>
            <person name="Kaur G."/>
            <person name="Kumar N."/>
            <person name="Kumar A."/>
            <person name="Singh N.K."/>
            <person name="Kaur N."/>
            <person name="Mayilraj S."/>
        </authorList>
    </citation>
    <scope>NUCLEOTIDE SEQUENCE [LARGE SCALE GENOMIC DNA]</scope>
    <source>
        <strain evidence="6 7">SV-16</strain>
    </source>
</reference>
<dbReference type="OrthoDB" id="9794400at2"/>
<dbReference type="GO" id="GO:0003723">
    <property type="term" value="F:RNA binding"/>
    <property type="evidence" value="ECO:0007669"/>
    <property type="project" value="InterPro"/>
</dbReference>
<evidence type="ECO:0000256" key="1">
    <source>
        <dbReference type="ARBA" id="ARBA00007228"/>
    </source>
</evidence>
<proteinExistence type="inferred from homology"/>
<comment type="caution">
    <text evidence="6">The sequence shown here is derived from an EMBL/GenBank/DDBJ whole genome shotgun (WGS) entry which is preliminary data.</text>
</comment>
<dbReference type="SMART" id="SM00967">
    <property type="entry name" value="SpoU_sub_bind"/>
    <property type="match status" value="1"/>
</dbReference>
<accession>A0A0M2SJK7</accession>
<feature type="domain" description="RNA 2-O ribose methyltransferase substrate binding" evidence="5">
    <location>
        <begin position="5"/>
        <end position="79"/>
    </location>
</feature>
<dbReference type="RefSeq" id="WP_046513118.1">
    <property type="nucleotide sequence ID" value="NZ_LAYZ01000002.1"/>
</dbReference>
<dbReference type="GO" id="GO:0008173">
    <property type="term" value="F:RNA methyltransferase activity"/>
    <property type="evidence" value="ECO:0007669"/>
    <property type="project" value="InterPro"/>
</dbReference>
<evidence type="ECO:0000313" key="6">
    <source>
        <dbReference type="EMBL" id="KKK34859.1"/>
    </source>
</evidence>
<sequence>MSDSVIAGRHAVKEALQSGADINKVMIQDSINKGQIREILDAAKKRKIVVQAVPKNKIDGLTEERHQGVVALASAHEYMLLETLLGNIEGRRANLIILDGLEDPHNLGSILRTCDATGFDGVIIPNRRSVQLTDTVAKTSTGAIEHVPVVRVTNINQTIDTLKEKGFWIAGSDGRGKMDFREFAADVNTALVIGSEGRGISKKTLEKCDFIVRIPMVGHITSLNASVSAALLMYEVYRKQNPAGSE</sequence>
<dbReference type="InterPro" id="IPR001537">
    <property type="entry name" value="SpoU_MeTrfase"/>
</dbReference>
<dbReference type="InterPro" id="IPR029064">
    <property type="entry name" value="Ribosomal_eL30-like_sf"/>
</dbReference>
<dbReference type="FunFam" id="3.40.1280.10:FF:000008">
    <property type="entry name" value="Group 3 RNA methyltransferase TrmH"/>
    <property type="match status" value="1"/>
</dbReference>
<dbReference type="GO" id="GO:0005829">
    <property type="term" value="C:cytosol"/>
    <property type="evidence" value="ECO:0007669"/>
    <property type="project" value="TreeGrafter"/>
</dbReference>
<keyword evidence="3 6" id="KW-0489">Methyltransferase</keyword>
<dbReference type="AlphaFoldDB" id="A0A0M2SJK7"/>
<dbReference type="Gene3D" id="3.30.1330.30">
    <property type="match status" value="1"/>
</dbReference>
<dbReference type="InterPro" id="IPR029028">
    <property type="entry name" value="Alpha/beta_knot_MTases"/>
</dbReference>
<evidence type="ECO:0000313" key="7">
    <source>
        <dbReference type="Proteomes" id="UP000034287"/>
    </source>
</evidence>
<evidence type="ECO:0000256" key="2">
    <source>
        <dbReference type="ARBA" id="ARBA00017507"/>
    </source>
</evidence>
<dbReference type="InterPro" id="IPR004441">
    <property type="entry name" value="rRNA_MeTrfase_TrmH"/>
</dbReference>
<dbReference type="STRING" id="1432562.WN59_04185"/>
<protein>
    <recommendedName>
        <fullName evidence="2">Putative TrmH family tRNA/rRNA methyltransferase</fullName>
    </recommendedName>
</protein>